<dbReference type="Pfam" id="PF03734">
    <property type="entry name" value="YkuD"/>
    <property type="match status" value="1"/>
</dbReference>
<accession>A0ABS7PKI2</accession>
<evidence type="ECO:0000256" key="2">
    <source>
        <dbReference type="ARBA" id="ARBA00005992"/>
    </source>
</evidence>
<evidence type="ECO:0000259" key="9">
    <source>
        <dbReference type="PROSITE" id="PS52029"/>
    </source>
</evidence>
<name>A0ABS7PKI2_9SPHN</name>
<dbReference type="Pfam" id="PF20142">
    <property type="entry name" value="Scaffold"/>
    <property type="match status" value="1"/>
</dbReference>
<dbReference type="PANTHER" id="PTHR41533:SF2">
    <property type="entry name" value="BLR7131 PROTEIN"/>
    <property type="match status" value="1"/>
</dbReference>
<evidence type="ECO:0000313" key="10">
    <source>
        <dbReference type="EMBL" id="MBY8821796.1"/>
    </source>
</evidence>
<gene>
    <name evidence="10" type="ORF">K7G82_05805</name>
</gene>
<dbReference type="PANTHER" id="PTHR41533">
    <property type="entry name" value="L,D-TRANSPEPTIDASE HI_1667-RELATED"/>
    <property type="match status" value="1"/>
</dbReference>
<keyword evidence="3" id="KW-0808">Transferase</keyword>
<feature type="chain" id="PRO_5047409462" evidence="8">
    <location>
        <begin position="24"/>
        <end position="438"/>
    </location>
</feature>
<feature type="signal peptide" evidence="8">
    <location>
        <begin position="1"/>
        <end position="23"/>
    </location>
</feature>
<sequence length="438" mass="47656">MRASRIPHYLILAAALCAGPVHAAPAGKSPPRAAPSGPAGEAVALAIRDQAGGAVKSFYADRGFRPLWAAGGRIGRSADTLIGYLRSAHADGLRPSSYNIDELSRAVAAARGGDARAIARAELDLSAAFARYVQDQRRSGVRMTYADRRLKPKRLGAETVLRAASFPKSLDDYVADMGWMSAQYVGLRALALRAEKQGLAGDRLARLHLNLDRARLLPGPYTRHIVVDASSGRLWYYELGRQVGTMRVVVGAKETQTPMLVGTLQWAVLNPYWNIPTYLARNSIAPKVLAGRSLAAQRIEALSGWSADARRIPASEIDWDAVASGKREVRLRELPGGANSMGRVKFMFPNDEGIYLHDTPARDLLKKEDRHFSNGCIRLENAAELGKWLLRKPLSAASKQPEQAVPLPVPVPVYLTYITAAATDKGIAFRSDIYGRDD</sequence>
<dbReference type="Gene3D" id="2.40.440.10">
    <property type="entry name" value="L,D-transpeptidase catalytic domain-like"/>
    <property type="match status" value="1"/>
</dbReference>
<reference evidence="10 11" key="1">
    <citation type="submission" date="2021-08" db="EMBL/GenBank/DDBJ databases">
        <authorList>
            <person name="Tuo L."/>
        </authorList>
    </citation>
    <scope>NUCLEOTIDE SEQUENCE [LARGE SCALE GENOMIC DNA]</scope>
    <source>
        <strain evidence="10 11">JCM 31229</strain>
    </source>
</reference>
<feature type="active site" description="Proton donor/acceptor" evidence="7">
    <location>
        <position position="357"/>
    </location>
</feature>
<dbReference type="InterPro" id="IPR038063">
    <property type="entry name" value="Transpep_catalytic_dom"/>
</dbReference>
<dbReference type="EMBL" id="JAINVV010000003">
    <property type="protein sequence ID" value="MBY8821796.1"/>
    <property type="molecule type" value="Genomic_DNA"/>
</dbReference>
<keyword evidence="4 7" id="KW-0133">Cell shape</keyword>
<keyword evidence="8" id="KW-0732">Signal</keyword>
<evidence type="ECO:0000256" key="7">
    <source>
        <dbReference type="PROSITE-ProRule" id="PRU01373"/>
    </source>
</evidence>
<evidence type="ECO:0000256" key="1">
    <source>
        <dbReference type="ARBA" id="ARBA00004752"/>
    </source>
</evidence>
<dbReference type="InterPro" id="IPR052905">
    <property type="entry name" value="LD-transpeptidase_YkuD-like"/>
</dbReference>
<evidence type="ECO:0000256" key="6">
    <source>
        <dbReference type="ARBA" id="ARBA00023316"/>
    </source>
</evidence>
<keyword evidence="5 7" id="KW-0573">Peptidoglycan synthesis</keyword>
<feature type="domain" description="L,D-TPase catalytic" evidence="9">
    <location>
        <begin position="223"/>
        <end position="414"/>
    </location>
</feature>
<evidence type="ECO:0000313" key="11">
    <source>
        <dbReference type="Proteomes" id="UP000706039"/>
    </source>
</evidence>
<evidence type="ECO:0000256" key="8">
    <source>
        <dbReference type="SAM" id="SignalP"/>
    </source>
</evidence>
<dbReference type="SUPFAM" id="SSF141523">
    <property type="entry name" value="L,D-transpeptidase catalytic domain-like"/>
    <property type="match status" value="1"/>
</dbReference>
<organism evidence="10 11">
    <name type="scientific">Sphingomonas colocasiae</name>
    <dbReference type="NCBI Taxonomy" id="1848973"/>
    <lineage>
        <taxon>Bacteria</taxon>
        <taxon>Pseudomonadati</taxon>
        <taxon>Pseudomonadota</taxon>
        <taxon>Alphaproteobacteria</taxon>
        <taxon>Sphingomonadales</taxon>
        <taxon>Sphingomonadaceae</taxon>
        <taxon>Sphingomonas</taxon>
    </lineage>
</organism>
<protein>
    <submittedName>
        <fullName evidence="10">L,D-transpeptidase family protein</fullName>
    </submittedName>
</protein>
<comment type="similarity">
    <text evidence="2">Belongs to the YkuD family.</text>
</comment>
<keyword evidence="11" id="KW-1185">Reference proteome</keyword>
<evidence type="ECO:0000256" key="3">
    <source>
        <dbReference type="ARBA" id="ARBA00022679"/>
    </source>
</evidence>
<dbReference type="InterPro" id="IPR045380">
    <property type="entry name" value="LD_TPept_scaffold_dom"/>
</dbReference>
<evidence type="ECO:0000256" key="5">
    <source>
        <dbReference type="ARBA" id="ARBA00022984"/>
    </source>
</evidence>
<proteinExistence type="inferred from homology"/>
<dbReference type="Proteomes" id="UP000706039">
    <property type="component" value="Unassembled WGS sequence"/>
</dbReference>
<dbReference type="InterPro" id="IPR005490">
    <property type="entry name" value="LD_TPept_cat_dom"/>
</dbReference>
<feature type="active site" description="Nucleophile" evidence="7">
    <location>
        <position position="376"/>
    </location>
</feature>
<dbReference type="CDD" id="cd16913">
    <property type="entry name" value="YkuD_like"/>
    <property type="match status" value="1"/>
</dbReference>
<comment type="pathway">
    <text evidence="1 7">Cell wall biogenesis; peptidoglycan biosynthesis.</text>
</comment>
<evidence type="ECO:0000256" key="4">
    <source>
        <dbReference type="ARBA" id="ARBA00022960"/>
    </source>
</evidence>
<comment type="caution">
    <text evidence="10">The sequence shown here is derived from an EMBL/GenBank/DDBJ whole genome shotgun (WGS) entry which is preliminary data.</text>
</comment>
<dbReference type="RefSeq" id="WP_222988880.1">
    <property type="nucleotide sequence ID" value="NZ_JAINVV010000003.1"/>
</dbReference>
<dbReference type="PROSITE" id="PS52029">
    <property type="entry name" value="LD_TPASE"/>
    <property type="match status" value="1"/>
</dbReference>
<keyword evidence="6 7" id="KW-0961">Cell wall biogenesis/degradation</keyword>